<gene>
    <name evidence="2" type="ordered locus">Spea_3680</name>
</gene>
<dbReference type="RefSeq" id="WP_012156875.1">
    <property type="nucleotide sequence ID" value="NC_009901.1"/>
</dbReference>
<dbReference type="Proteomes" id="UP000002608">
    <property type="component" value="Chromosome"/>
</dbReference>
<keyword evidence="3" id="KW-1185">Reference proteome</keyword>
<reference evidence="2 3" key="1">
    <citation type="submission" date="2007-10" db="EMBL/GenBank/DDBJ databases">
        <title>Complete sequence of Shewanella pealeana ATCC 700345.</title>
        <authorList>
            <consortium name="US DOE Joint Genome Institute"/>
            <person name="Copeland A."/>
            <person name="Lucas S."/>
            <person name="Lapidus A."/>
            <person name="Barry K."/>
            <person name="Glavina del Rio T."/>
            <person name="Dalin E."/>
            <person name="Tice H."/>
            <person name="Pitluck S."/>
            <person name="Chertkov O."/>
            <person name="Brettin T."/>
            <person name="Bruce D."/>
            <person name="Detter J.C."/>
            <person name="Han C."/>
            <person name="Schmutz J."/>
            <person name="Larimer F."/>
            <person name="Land M."/>
            <person name="Hauser L."/>
            <person name="Kyrpides N."/>
            <person name="Kim E."/>
            <person name="Zhao J.-S.Z."/>
            <person name="Manno D."/>
            <person name="Hawari J."/>
            <person name="Richardson P."/>
        </authorList>
    </citation>
    <scope>NUCLEOTIDE SEQUENCE [LARGE SCALE GENOMIC DNA]</scope>
    <source>
        <strain evidence="3">ATCC 700345 / ANG-SQ1</strain>
    </source>
</reference>
<accession>A8H8V4</accession>
<dbReference type="AlphaFoldDB" id="A8H8V4"/>
<sequence>MYIQFNQENISASLPEKRPDTVFANPDLFIVFDKAVRFVLWQEIIEKLSPHWLAGKDLWDSDFDFGSEPDDEDGEDTEDESEFDDYQTLELLQFPTLDTLDVEEEYAFVYDSNNTLYISEDFIKELKSAGCNNVWYNTTAPFGRY</sequence>
<evidence type="ECO:0000313" key="2">
    <source>
        <dbReference type="EMBL" id="ABV88991.1"/>
    </source>
</evidence>
<proteinExistence type="predicted"/>
<protein>
    <submittedName>
        <fullName evidence="2">Uncharacterized protein</fullName>
    </submittedName>
</protein>
<organism evidence="2 3">
    <name type="scientific">Shewanella pealeana (strain ATCC 700345 / ANG-SQ1)</name>
    <dbReference type="NCBI Taxonomy" id="398579"/>
    <lineage>
        <taxon>Bacteria</taxon>
        <taxon>Pseudomonadati</taxon>
        <taxon>Pseudomonadota</taxon>
        <taxon>Gammaproteobacteria</taxon>
        <taxon>Alteromonadales</taxon>
        <taxon>Shewanellaceae</taxon>
        <taxon>Shewanella</taxon>
    </lineage>
</organism>
<evidence type="ECO:0000256" key="1">
    <source>
        <dbReference type="SAM" id="MobiDB-lite"/>
    </source>
</evidence>
<dbReference type="KEGG" id="spl:Spea_3680"/>
<dbReference type="HOGENOM" id="CLU_1785584_0_0_6"/>
<dbReference type="EMBL" id="CP000851">
    <property type="protein sequence ID" value="ABV88991.1"/>
    <property type="molecule type" value="Genomic_DNA"/>
</dbReference>
<feature type="region of interest" description="Disordered" evidence="1">
    <location>
        <begin position="63"/>
        <end position="83"/>
    </location>
</feature>
<evidence type="ECO:0000313" key="3">
    <source>
        <dbReference type="Proteomes" id="UP000002608"/>
    </source>
</evidence>
<dbReference type="OrthoDB" id="5870051at2"/>
<name>A8H8V4_SHEPA</name>